<proteinExistence type="predicted"/>
<name>E0SD81_DICD3</name>
<evidence type="ECO:0000313" key="2">
    <source>
        <dbReference type="Proteomes" id="UP000006859"/>
    </source>
</evidence>
<dbReference type="STRING" id="198628.Dda3937_04492"/>
<keyword evidence="2" id="KW-1185">Reference proteome</keyword>
<dbReference type="KEGG" id="ddd:Dda3937_04492"/>
<dbReference type="Proteomes" id="UP000006859">
    <property type="component" value="Chromosome"/>
</dbReference>
<gene>
    <name evidence="1" type="ordered locus">Dda3937_04492</name>
</gene>
<organism evidence="1 2">
    <name type="scientific">Dickeya dadantii (strain 3937)</name>
    <name type="common">Erwinia chrysanthemi (strain 3937)</name>
    <dbReference type="NCBI Taxonomy" id="198628"/>
    <lineage>
        <taxon>Bacteria</taxon>
        <taxon>Pseudomonadati</taxon>
        <taxon>Pseudomonadota</taxon>
        <taxon>Gammaproteobacteria</taxon>
        <taxon>Enterobacterales</taxon>
        <taxon>Pectobacteriaceae</taxon>
        <taxon>Dickeya</taxon>
    </lineage>
</organism>
<evidence type="ECO:0000313" key="1">
    <source>
        <dbReference type="EMBL" id="ADM97398.1"/>
    </source>
</evidence>
<dbReference type="EMBL" id="CP002038">
    <property type="protein sequence ID" value="ADM97398.1"/>
    <property type="molecule type" value="Genomic_DNA"/>
</dbReference>
<reference evidence="1 2" key="1">
    <citation type="journal article" date="2011" name="J. Bacteriol.">
        <title>Genome sequence of the plant-pathogenic bacterium Dickeya dadantii 3937.</title>
        <authorList>
            <person name="Glasner J.D."/>
            <person name="Yang C.H."/>
            <person name="Reverchon S."/>
            <person name="Hugouvieux-Cotte-Pattat N."/>
            <person name="Condemine G."/>
            <person name="Bohin J.P."/>
            <person name="Van Gijsegem F."/>
            <person name="Yang S."/>
            <person name="Franza T."/>
            <person name="Expert D."/>
            <person name="Plunkett G. III"/>
            <person name="San Francisco M.J."/>
            <person name="Charkowski A.O."/>
            <person name="Py B."/>
            <person name="Bell K."/>
            <person name="Rauscher L."/>
            <person name="Rodriguez-Palenzuela P."/>
            <person name="Toussaint A."/>
            <person name="Holeva M.C."/>
            <person name="He S.Y."/>
            <person name="Douet V."/>
            <person name="Boccara M."/>
            <person name="Blanco C."/>
            <person name="Toth I."/>
            <person name="Anderson B.D."/>
            <person name="Biehl B.S."/>
            <person name="Mau B."/>
            <person name="Flynn S.M."/>
            <person name="Barras F."/>
            <person name="Lindeberg M."/>
            <person name="Birch P.R."/>
            <person name="Tsuyumu S."/>
            <person name="Shi X."/>
            <person name="Hibbing M."/>
            <person name="Yap M.N."/>
            <person name="Carpentier M."/>
            <person name="Dassa E."/>
            <person name="Umehara M."/>
            <person name="Kim J.F."/>
            <person name="Rusch M."/>
            <person name="Soni P."/>
            <person name="Mayhew G.F."/>
            <person name="Fouts D.E."/>
            <person name="Gill S.R."/>
            <person name="Blattner F.R."/>
            <person name="Keen N.T."/>
            <person name="Perna N.T."/>
        </authorList>
    </citation>
    <scope>NUCLEOTIDE SEQUENCE [LARGE SCALE GENOMIC DNA]</scope>
    <source>
        <strain evidence="1 2">3937</strain>
    </source>
</reference>
<dbReference type="HOGENOM" id="CLU_2648668_0_0_6"/>
<sequence>MQCAALKPSATHYFCASRAPVFPVHCPYFIQSSSVLSLTGRVLSLLLRFNIYGTRFALSDAWTYLRVTGAGLNLHG</sequence>
<dbReference type="AlphaFoldDB" id="E0SD81"/>
<protein>
    <submittedName>
        <fullName evidence="1">Uncharacterized protein</fullName>
    </submittedName>
</protein>
<accession>E0SD81</accession>